<feature type="compositionally biased region" description="Polar residues" evidence="1">
    <location>
        <begin position="1"/>
        <end position="15"/>
    </location>
</feature>
<dbReference type="Proteomes" id="UP000594638">
    <property type="component" value="Unassembled WGS sequence"/>
</dbReference>
<evidence type="ECO:0000313" key="3">
    <source>
        <dbReference type="Proteomes" id="UP000594638"/>
    </source>
</evidence>
<evidence type="ECO:0000313" key="2">
    <source>
        <dbReference type="EMBL" id="CAA2996874.1"/>
    </source>
</evidence>
<dbReference type="Gramene" id="OE9A018287T1">
    <property type="protein sequence ID" value="OE9A018287C1"/>
    <property type="gene ID" value="OE9A018287"/>
</dbReference>
<feature type="region of interest" description="Disordered" evidence="1">
    <location>
        <begin position="1"/>
        <end position="42"/>
    </location>
</feature>
<dbReference type="AlphaFoldDB" id="A0A8S0SXK4"/>
<dbReference type="EMBL" id="CACTIH010005536">
    <property type="protein sequence ID" value="CAA2996874.1"/>
    <property type="molecule type" value="Genomic_DNA"/>
</dbReference>
<keyword evidence="3" id="KW-1185">Reference proteome</keyword>
<sequence>MEAPLTSSKGSTQTYEKTKKQGYEDYRSRSPHSGEASSQSAPIIQESLPIAQVVRYRKGGSRSRPRLAARLARELAIVAANMRAIFWQNAAMQELLGRMQGQLANSPQNNKKVVPPEREVNVDMVANYSTNQMTGETVVLSKYSNAIMSRRLNPFAKGGAKAYNCRVGLCNISQLEPTSQYISGEKSTIYCLLHPCRERQVGEENFEDDPSKEKDAMPEERARTLRKIPGHYPLNRGGVKALCCQAKLHSSSKEKSKKFRQKPHGIILSEALTQKVKATLLSLMD</sequence>
<proteinExistence type="predicted"/>
<protein>
    <submittedName>
        <fullName evidence="2">Uncharacterized protein</fullName>
    </submittedName>
</protein>
<name>A0A8S0SXK4_OLEEU</name>
<comment type="caution">
    <text evidence="2">The sequence shown here is derived from an EMBL/GenBank/DDBJ whole genome shotgun (WGS) entry which is preliminary data.</text>
</comment>
<reference evidence="2 3" key="1">
    <citation type="submission" date="2019-12" db="EMBL/GenBank/DDBJ databases">
        <authorList>
            <person name="Alioto T."/>
            <person name="Alioto T."/>
            <person name="Gomez Garrido J."/>
        </authorList>
    </citation>
    <scope>NUCLEOTIDE SEQUENCE [LARGE SCALE GENOMIC DNA]</scope>
</reference>
<accession>A0A8S0SXK4</accession>
<feature type="compositionally biased region" description="Basic and acidic residues" evidence="1">
    <location>
        <begin position="16"/>
        <end position="28"/>
    </location>
</feature>
<organism evidence="2 3">
    <name type="scientific">Olea europaea subsp. europaea</name>
    <dbReference type="NCBI Taxonomy" id="158383"/>
    <lineage>
        <taxon>Eukaryota</taxon>
        <taxon>Viridiplantae</taxon>
        <taxon>Streptophyta</taxon>
        <taxon>Embryophyta</taxon>
        <taxon>Tracheophyta</taxon>
        <taxon>Spermatophyta</taxon>
        <taxon>Magnoliopsida</taxon>
        <taxon>eudicotyledons</taxon>
        <taxon>Gunneridae</taxon>
        <taxon>Pentapetalae</taxon>
        <taxon>asterids</taxon>
        <taxon>lamiids</taxon>
        <taxon>Lamiales</taxon>
        <taxon>Oleaceae</taxon>
        <taxon>Oleeae</taxon>
        <taxon>Olea</taxon>
    </lineage>
</organism>
<gene>
    <name evidence="2" type="ORF">OLEA9_A018287</name>
</gene>
<evidence type="ECO:0000256" key="1">
    <source>
        <dbReference type="SAM" id="MobiDB-lite"/>
    </source>
</evidence>